<dbReference type="Proteomes" id="UP000799118">
    <property type="component" value="Unassembled WGS sequence"/>
</dbReference>
<feature type="compositionally biased region" description="Low complexity" evidence="1">
    <location>
        <begin position="30"/>
        <end position="47"/>
    </location>
</feature>
<evidence type="ECO:0000313" key="4">
    <source>
        <dbReference type="Proteomes" id="UP000799118"/>
    </source>
</evidence>
<name>A0A6A4I0J3_9AGAR</name>
<organism evidence="3 4">
    <name type="scientific">Gymnopus androsaceus JB14</name>
    <dbReference type="NCBI Taxonomy" id="1447944"/>
    <lineage>
        <taxon>Eukaryota</taxon>
        <taxon>Fungi</taxon>
        <taxon>Dikarya</taxon>
        <taxon>Basidiomycota</taxon>
        <taxon>Agaricomycotina</taxon>
        <taxon>Agaricomycetes</taxon>
        <taxon>Agaricomycetidae</taxon>
        <taxon>Agaricales</taxon>
        <taxon>Marasmiineae</taxon>
        <taxon>Omphalotaceae</taxon>
        <taxon>Gymnopus</taxon>
    </lineage>
</organism>
<reference evidence="3" key="1">
    <citation type="journal article" date="2019" name="Environ. Microbiol.">
        <title>Fungal ecological strategies reflected in gene transcription - a case study of two litter decomposers.</title>
        <authorList>
            <person name="Barbi F."/>
            <person name="Kohler A."/>
            <person name="Barry K."/>
            <person name="Baskaran P."/>
            <person name="Daum C."/>
            <person name="Fauchery L."/>
            <person name="Ihrmark K."/>
            <person name="Kuo A."/>
            <person name="LaButti K."/>
            <person name="Lipzen A."/>
            <person name="Morin E."/>
            <person name="Grigoriev I.V."/>
            <person name="Henrissat B."/>
            <person name="Lindahl B."/>
            <person name="Martin F."/>
        </authorList>
    </citation>
    <scope>NUCLEOTIDE SEQUENCE</scope>
    <source>
        <strain evidence="3">JB14</strain>
    </source>
</reference>
<gene>
    <name evidence="3" type="ORF">BT96DRAFT_988548</name>
</gene>
<dbReference type="AlphaFoldDB" id="A0A6A4I0J3"/>
<feature type="region of interest" description="Disordered" evidence="1">
    <location>
        <begin position="22"/>
        <end position="55"/>
    </location>
</feature>
<feature type="chain" id="PRO_5025522710" evidence="2">
    <location>
        <begin position="27"/>
        <end position="55"/>
    </location>
</feature>
<keyword evidence="4" id="KW-1185">Reference proteome</keyword>
<evidence type="ECO:0000313" key="3">
    <source>
        <dbReference type="EMBL" id="KAE9405262.1"/>
    </source>
</evidence>
<evidence type="ECO:0000256" key="1">
    <source>
        <dbReference type="SAM" id="MobiDB-lite"/>
    </source>
</evidence>
<accession>A0A6A4I0J3</accession>
<proteinExistence type="predicted"/>
<keyword evidence="2" id="KW-0732">Signal</keyword>
<feature type="signal peptide" evidence="2">
    <location>
        <begin position="1"/>
        <end position="26"/>
    </location>
</feature>
<sequence>MFSSISKIVALAILVVAAGASPAANGHEGPTTTVTVTAQPTSTSVSQCNNGGTQP</sequence>
<protein>
    <submittedName>
        <fullName evidence="3">Uncharacterized protein</fullName>
    </submittedName>
</protein>
<evidence type="ECO:0000256" key="2">
    <source>
        <dbReference type="SAM" id="SignalP"/>
    </source>
</evidence>
<dbReference type="EMBL" id="ML769410">
    <property type="protein sequence ID" value="KAE9405262.1"/>
    <property type="molecule type" value="Genomic_DNA"/>
</dbReference>